<name>A0A9P6EAH3_9AGAR</name>
<evidence type="ECO:0000313" key="3">
    <source>
        <dbReference type="Proteomes" id="UP000807306"/>
    </source>
</evidence>
<feature type="compositionally biased region" description="Basic and acidic residues" evidence="1">
    <location>
        <begin position="124"/>
        <end position="137"/>
    </location>
</feature>
<dbReference type="Proteomes" id="UP000807306">
    <property type="component" value="Unassembled WGS sequence"/>
</dbReference>
<comment type="caution">
    <text evidence="2">The sequence shown here is derived from an EMBL/GenBank/DDBJ whole genome shotgun (WGS) entry which is preliminary data.</text>
</comment>
<dbReference type="EMBL" id="MU157886">
    <property type="protein sequence ID" value="KAF9525294.1"/>
    <property type="molecule type" value="Genomic_DNA"/>
</dbReference>
<sequence length="199" mass="22168">MKEADFRLSEDNRIIQFTDKNVDCWEDVSAYDNTDDETQRSIQEKPRRSAKIKALGHAHKPDDSMKERSLGEADKKIVKEPGDVQIESAPQVNTLAPVTPERTQDEGGVQPGQKKMNHRFAGGSDKKSKERLRERAKVLVVAHDSVADDTDGSVEGWEEQPPQVEAPGFPPSESRPPTPSDEAPTERASPQLDFPPDEE</sequence>
<feature type="compositionally biased region" description="Pro residues" evidence="1">
    <location>
        <begin position="168"/>
        <end position="179"/>
    </location>
</feature>
<feature type="compositionally biased region" description="Basic and acidic residues" evidence="1">
    <location>
        <begin position="59"/>
        <end position="70"/>
    </location>
</feature>
<reference evidence="2" key="1">
    <citation type="submission" date="2020-11" db="EMBL/GenBank/DDBJ databases">
        <authorList>
            <consortium name="DOE Joint Genome Institute"/>
            <person name="Ahrendt S."/>
            <person name="Riley R."/>
            <person name="Andreopoulos W."/>
            <person name="Labutti K."/>
            <person name="Pangilinan J."/>
            <person name="Ruiz-Duenas F.J."/>
            <person name="Barrasa J.M."/>
            <person name="Sanchez-Garcia M."/>
            <person name="Camarero S."/>
            <person name="Miyauchi S."/>
            <person name="Serrano A."/>
            <person name="Linde D."/>
            <person name="Babiker R."/>
            <person name="Drula E."/>
            <person name="Ayuso-Fernandez I."/>
            <person name="Pacheco R."/>
            <person name="Padilla G."/>
            <person name="Ferreira P."/>
            <person name="Barriuso J."/>
            <person name="Kellner H."/>
            <person name="Castanera R."/>
            <person name="Alfaro M."/>
            <person name="Ramirez L."/>
            <person name="Pisabarro A.G."/>
            <person name="Kuo A."/>
            <person name="Tritt A."/>
            <person name="Lipzen A."/>
            <person name="He G."/>
            <person name="Yan M."/>
            <person name="Ng V."/>
            <person name="Cullen D."/>
            <person name="Martin F."/>
            <person name="Rosso M.-N."/>
            <person name="Henrissat B."/>
            <person name="Hibbett D."/>
            <person name="Martinez A.T."/>
            <person name="Grigoriev I.V."/>
        </authorList>
    </citation>
    <scope>NUCLEOTIDE SEQUENCE</scope>
    <source>
        <strain evidence="2">CBS 506.95</strain>
    </source>
</reference>
<feature type="region of interest" description="Disordered" evidence="1">
    <location>
        <begin position="34"/>
        <end position="70"/>
    </location>
</feature>
<dbReference type="AlphaFoldDB" id="A0A9P6EAH3"/>
<feature type="compositionally biased region" description="Acidic residues" evidence="1">
    <location>
        <begin position="147"/>
        <end position="158"/>
    </location>
</feature>
<proteinExistence type="predicted"/>
<organism evidence="2 3">
    <name type="scientific">Crepidotus variabilis</name>
    <dbReference type="NCBI Taxonomy" id="179855"/>
    <lineage>
        <taxon>Eukaryota</taxon>
        <taxon>Fungi</taxon>
        <taxon>Dikarya</taxon>
        <taxon>Basidiomycota</taxon>
        <taxon>Agaricomycotina</taxon>
        <taxon>Agaricomycetes</taxon>
        <taxon>Agaricomycetidae</taxon>
        <taxon>Agaricales</taxon>
        <taxon>Agaricineae</taxon>
        <taxon>Crepidotaceae</taxon>
        <taxon>Crepidotus</taxon>
    </lineage>
</organism>
<evidence type="ECO:0000313" key="2">
    <source>
        <dbReference type="EMBL" id="KAF9525294.1"/>
    </source>
</evidence>
<feature type="region of interest" description="Disordered" evidence="1">
    <location>
        <begin position="82"/>
        <end position="199"/>
    </location>
</feature>
<accession>A0A9P6EAH3</accession>
<protein>
    <submittedName>
        <fullName evidence="2">Uncharacterized protein</fullName>
    </submittedName>
</protein>
<evidence type="ECO:0000256" key="1">
    <source>
        <dbReference type="SAM" id="MobiDB-lite"/>
    </source>
</evidence>
<feature type="compositionally biased region" description="Basic and acidic residues" evidence="1">
    <location>
        <begin position="37"/>
        <end position="47"/>
    </location>
</feature>
<gene>
    <name evidence="2" type="ORF">CPB83DRAFT_557992</name>
</gene>
<keyword evidence="3" id="KW-1185">Reference proteome</keyword>
<feature type="compositionally biased region" description="Basic residues" evidence="1">
    <location>
        <begin position="48"/>
        <end position="58"/>
    </location>
</feature>